<evidence type="ECO:0000256" key="3">
    <source>
        <dbReference type="ARBA" id="ARBA00061679"/>
    </source>
</evidence>
<evidence type="ECO:0000256" key="1">
    <source>
        <dbReference type="ARBA" id="ARBA00023004"/>
    </source>
</evidence>
<dbReference type="HAMAP" id="MF_00686">
    <property type="entry name" value="Fe_traffic_YggX"/>
    <property type="match status" value="1"/>
</dbReference>
<evidence type="ECO:0000256" key="4">
    <source>
        <dbReference type="ARBA" id="ARBA00070403"/>
    </source>
</evidence>
<dbReference type="NCBIfam" id="NF003817">
    <property type="entry name" value="PRK05408.1"/>
    <property type="match status" value="1"/>
</dbReference>
<dbReference type="FunFam" id="1.10.3880.10:FF:000001">
    <property type="entry name" value="Probable Fe(2+)-trafficking protein"/>
    <property type="match status" value="1"/>
</dbReference>
<dbReference type="Pfam" id="PF04362">
    <property type="entry name" value="Iron_traffic"/>
    <property type="match status" value="1"/>
</dbReference>
<proteinExistence type="inferred from homology"/>
<sequence length="112" mass="13371">MSRTIFCTFLQREAEGQDFQLYPGELGKRIYNEISKEAWAQWQHKQTMLINEKKLNMMNAEHRKLLEQEMVNFLFEGKEVHIEAIRRKIKNKTVPEHASGNLHKNKHNTHPE</sequence>
<comment type="similarity">
    <text evidence="3 5">Belongs to the Fe(2+)-trafficking protein family.</text>
</comment>
<dbReference type="Proteomes" id="UP000019199">
    <property type="component" value="Unassembled WGS sequence"/>
</dbReference>
<dbReference type="GO" id="GO:0005829">
    <property type="term" value="C:cytosol"/>
    <property type="evidence" value="ECO:0007669"/>
    <property type="project" value="TreeGrafter"/>
</dbReference>
<protein>
    <recommendedName>
        <fullName evidence="4 5">Probable Fe(2+)-trafficking protein</fullName>
    </recommendedName>
</protein>
<evidence type="ECO:0000256" key="6">
    <source>
        <dbReference type="SAM" id="MobiDB-lite"/>
    </source>
</evidence>
<keyword evidence="1 5" id="KW-0408">Iron</keyword>
<dbReference type="GO" id="GO:0005506">
    <property type="term" value="F:iron ion binding"/>
    <property type="evidence" value="ECO:0007669"/>
    <property type="project" value="UniProtKB-UniRule"/>
</dbReference>
<gene>
    <name evidence="5" type="primary">yggX</name>
</gene>
<accession>W1F0R2</accession>
<name>W1F0R2_ECOLX</name>
<dbReference type="AlphaFoldDB" id="W1F0R2"/>
<dbReference type="InterPro" id="IPR036766">
    <property type="entry name" value="Fe_traffick_prot_YggX_sf"/>
</dbReference>
<dbReference type="Gene3D" id="1.10.3880.10">
    <property type="entry name" value="Fe(II) trafficking protein YggX"/>
    <property type="match status" value="1"/>
</dbReference>
<comment type="function">
    <text evidence="2">Could be a mediator in iron transactions between iron acquisition and iron-requiring processes, such as synthesis and/or repair of Fe-S clusters in biosynthetic enzymes. Necessary to maintain high levels of aconitase under oxidative stress.</text>
</comment>
<organism evidence="7 8">
    <name type="scientific">Escherichia coli ISC7</name>
    <dbReference type="NCBI Taxonomy" id="1432555"/>
    <lineage>
        <taxon>Bacteria</taxon>
        <taxon>Pseudomonadati</taxon>
        <taxon>Pseudomonadota</taxon>
        <taxon>Gammaproteobacteria</taxon>
        <taxon>Enterobacterales</taxon>
        <taxon>Enterobacteriaceae</taxon>
        <taxon>Escherichia</taxon>
    </lineage>
</organism>
<evidence type="ECO:0000313" key="8">
    <source>
        <dbReference type="Proteomes" id="UP000019199"/>
    </source>
</evidence>
<evidence type="ECO:0000313" key="7">
    <source>
        <dbReference type="EMBL" id="CDL27263.1"/>
    </source>
</evidence>
<reference evidence="7 8" key="1">
    <citation type="submission" date="2013-10" db="EMBL/GenBank/DDBJ databases">
        <title>Antibiotic resistance diversity of beta-lactamase producers in the General Hospital Vienna.</title>
        <authorList>
            <person name="Barisic I."/>
            <person name="Mitteregger D."/>
            <person name="Hirschl A.M."/>
            <person name="Noehammer C."/>
            <person name="Wiesinger-Mayr H."/>
        </authorList>
    </citation>
    <scope>NUCLEOTIDE SEQUENCE [LARGE SCALE GENOMIC DNA]</scope>
    <source>
        <strain evidence="7 8">ISC7</strain>
    </source>
</reference>
<feature type="region of interest" description="Disordered" evidence="6">
    <location>
        <begin position="90"/>
        <end position="112"/>
    </location>
</feature>
<evidence type="ECO:0000256" key="2">
    <source>
        <dbReference type="ARBA" id="ARBA00053793"/>
    </source>
</evidence>
<dbReference type="InterPro" id="IPR007457">
    <property type="entry name" value="Fe_traffick_prot_YggX"/>
</dbReference>
<dbReference type="SUPFAM" id="SSF111148">
    <property type="entry name" value="YggX-like"/>
    <property type="match status" value="1"/>
</dbReference>
<comment type="subunit">
    <text evidence="5">Monomer.</text>
</comment>
<dbReference type="PANTHER" id="PTHR36965">
    <property type="entry name" value="FE(2+)-TRAFFICKING PROTEIN-RELATED"/>
    <property type="match status" value="1"/>
</dbReference>
<dbReference type="PANTHER" id="PTHR36965:SF1">
    <property type="entry name" value="FE(2+)-TRAFFICKING PROTEIN-RELATED"/>
    <property type="match status" value="1"/>
</dbReference>
<dbReference type="EMBL" id="CBWN010000080">
    <property type="protein sequence ID" value="CDL27263.1"/>
    <property type="molecule type" value="Genomic_DNA"/>
</dbReference>
<feature type="compositionally biased region" description="Basic residues" evidence="6">
    <location>
        <begin position="103"/>
        <end position="112"/>
    </location>
</feature>
<dbReference type="GO" id="GO:0034599">
    <property type="term" value="P:cellular response to oxidative stress"/>
    <property type="evidence" value="ECO:0007669"/>
    <property type="project" value="TreeGrafter"/>
</dbReference>
<comment type="caution">
    <text evidence="7">The sequence shown here is derived from an EMBL/GenBank/DDBJ whole genome shotgun (WGS) entry which is preliminary data.</text>
</comment>
<evidence type="ECO:0000256" key="5">
    <source>
        <dbReference type="HAMAP-Rule" id="MF_00686"/>
    </source>
</evidence>